<gene>
    <name evidence="1" type="ORF">HCJ96_11300</name>
</gene>
<sequence length="213" mass="24666">MSTHTCPLCETDNTDFYYKDKKRAYWKCQHCDLVFVEKTALPSTSAELSEYQLHENNADDDGYKNFLSRLAIPLLSILAPQQRGLDFGCGPSPVLAQLLDEAGHQMTVYDPFFEPDESALEGNYDFITCTEAIEHFHQPRNELDLLNRLLKRKGYLAIMTKRVIDKTRFANWHYKNDPTHVSFFSDKTFAFIAQSWGYSLRLVSNDIVFMQKN</sequence>
<evidence type="ECO:0000313" key="2">
    <source>
        <dbReference type="Proteomes" id="UP000709336"/>
    </source>
</evidence>
<dbReference type="GO" id="GO:0008168">
    <property type="term" value="F:methyltransferase activity"/>
    <property type="evidence" value="ECO:0007669"/>
    <property type="project" value="UniProtKB-KW"/>
</dbReference>
<organism evidence="1 2">
    <name type="scientific">Alteromonas ponticola</name>
    <dbReference type="NCBI Taxonomy" id="2720613"/>
    <lineage>
        <taxon>Bacteria</taxon>
        <taxon>Pseudomonadati</taxon>
        <taxon>Pseudomonadota</taxon>
        <taxon>Gammaproteobacteria</taxon>
        <taxon>Alteromonadales</taxon>
        <taxon>Alteromonadaceae</taxon>
        <taxon>Alteromonas/Salinimonas group</taxon>
        <taxon>Alteromonas</taxon>
    </lineage>
</organism>
<dbReference type="Gene3D" id="3.40.50.150">
    <property type="entry name" value="Vaccinia Virus protein VP39"/>
    <property type="match status" value="1"/>
</dbReference>
<comment type="caution">
    <text evidence="1">The sequence shown here is derived from an EMBL/GenBank/DDBJ whole genome shotgun (WGS) entry which is preliminary data.</text>
</comment>
<dbReference type="EMBL" id="JAATNW010000006">
    <property type="protein sequence ID" value="NMH60610.1"/>
    <property type="molecule type" value="Genomic_DNA"/>
</dbReference>
<dbReference type="InterPro" id="IPR029063">
    <property type="entry name" value="SAM-dependent_MTases_sf"/>
</dbReference>
<name>A0ABX1R5T4_9ALTE</name>
<evidence type="ECO:0000313" key="1">
    <source>
        <dbReference type="EMBL" id="NMH60610.1"/>
    </source>
</evidence>
<keyword evidence="1" id="KW-0808">Transferase</keyword>
<accession>A0ABX1R5T4</accession>
<dbReference type="Pfam" id="PF13489">
    <property type="entry name" value="Methyltransf_23"/>
    <property type="match status" value="1"/>
</dbReference>
<dbReference type="GO" id="GO:0032259">
    <property type="term" value="P:methylation"/>
    <property type="evidence" value="ECO:0007669"/>
    <property type="project" value="UniProtKB-KW"/>
</dbReference>
<protein>
    <submittedName>
        <fullName evidence="1">Class I SAM-dependent methyltransferase</fullName>
    </submittedName>
</protein>
<dbReference type="SUPFAM" id="SSF53335">
    <property type="entry name" value="S-adenosyl-L-methionine-dependent methyltransferases"/>
    <property type="match status" value="1"/>
</dbReference>
<keyword evidence="2" id="KW-1185">Reference proteome</keyword>
<dbReference type="Proteomes" id="UP000709336">
    <property type="component" value="Unassembled WGS sequence"/>
</dbReference>
<reference evidence="1 2" key="1">
    <citation type="submission" date="2020-03" db="EMBL/GenBank/DDBJ databases">
        <title>Alteromonas ponticola sp. nov., isolated from seawater.</title>
        <authorList>
            <person name="Yoon J.-H."/>
            <person name="Kim Y.-O."/>
        </authorList>
    </citation>
    <scope>NUCLEOTIDE SEQUENCE [LARGE SCALE GENOMIC DNA]</scope>
    <source>
        <strain evidence="1 2">MYP5</strain>
    </source>
</reference>
<keyword evidence="1" id="KW-0489">Methyltransferase</keyword>
<proteinExistence type="predicted"/>
<dbReference type="RefSeq" id="WP_169211179.1">
    <property type="nucleotide sequence ID" value="NZ_JAATNW010000006.1"/>
</dbReference>